<dbReference type="Gene3D" id="1.20.1720.10">
    <property type="entry name" value="Multidrug resistance protein D"/>
    <property type="match status" value="1"/>
</dbReference>
<dbReference type="PROSITE" id="PS50850">
    <property type="entry name" value="MFS"/>
    <property type="match status" value="1"/>
</dbReference>
<comment type="caution">
    <text evidence="9">The sequence shown here is derived from an EMBL/GenBank/DDBJ whole genome shotgun (WGS) entry which is preliminary data.</text>
</comment>
<evidence type="ECO:0000259" key="8">
    <source>
        <dbReference type="PROSITE" id="PS50850"/>
    </source>
</evidence>
<gene>
    <name evidence="9" type="ORF">GCM10023196_039940</name>
</gene>
<evidence type="ECO:0000256" key="5">
    <source>
        <dbReference type="ARBA" id="ARBA00022989"/>
    </source>
</evidence>
<dbReference type="InterPro" id="IPR011701">
    <property type="entry name" value="MFS"/>
</dbReference>
<feature type="transmembrane region" description="Helical" evidence="7">
    <location>
        <begin position="158"/>
        <end position="181"/>
    </location>
</feature>
<feature type="transmembrane region" description="Helical" evidence="7">
    <location>
        <begin position="218"/>
        <end position="236"/>
    </location>
</feature>
<keyword evidence="6 7" id="KW-0472">Membrane</keyword>
<feature type="transmembrane region" description="Helical" evidence="7">
    <location>
        <begin position="99"/>
        <end position="118"/>
    </location>
</feature>
<feature type="transmembrane region" description="Helical" evidence="7">
    <location>
        <begin position="248"/>
        <end position="268"/>
    </location>
</feature>
<feature type="transmembrane region" description="Helical" evidence="7">
    <location>
        <begin position="64"/>
        <end position="87"/>
    </location>
</feature>
<keyword evidence="5 7" id="KW-1133">Transmembrane helix</keyword>
<keyword evidence="4 7" id="KW-0812">Transmembrane</keyword>
<feature type="transmembrane region" description="Helical" evidence="7">
    <location>
        <begin position="289"/>
        <end position="310"/>
    </location>
</feature>
<evidence type="ECO:0000256" key="7">
    <source>
        <dbReference type="SAM" id="Phobius"/>
    </source>
</evidence>
<feature type="transmembrane region" description="Helical" evidence="7">
    <location>
        <begin position="316"/>
        <end position="336"/>
    </location>
</feature>
<dbReference type="Pfam" id="PF07690">
    <property type="entry name" value="MFS_1"/>
    <property type="match status" value="1"/>
</dbReference>
<dbReference type="Gene3D" id="1.20.1250.20">
    <property type="entry name" value="MFS general substrate transporter like domains"/>
    <property type="match status" value="1"/>
</dbReference>
<evidence type="ECO:0000256" key="4">
    <source>
        <dbReference type="ARBA" id="ARBA00022692"/>
    </source>
</evidence>
<feature type="transmembrane region" description="Helical" evidence="7">
    <location>
        <begin position="187"/>
        <end position="206"/>
    </location>
</feature>
<dbReference type="EMBL" id="BAABHK010000005">
    <property type="protein sequence ID" value="GAA4627498.1"/>
    <property type="molecule type" value="Genomic_DNA"/>
</dbReference>
<dbReference type="CDD" id="cd17321">
    <property type="entry name" value="MFS_MMR_MDR_like"/>
    <property type="match status" value="1"/>
</dbReference>
<keyword evidence="3" id="KW-1003">Cell membrane</keyword>
<evidence type="ECO:0000313" key="10">
    <source>
        <dbReference type="Proteomes" id="UP001501442"/>
    </source>
</evidence>
<comment type="subcellular location">
    <subcellularLocation>
        <location evidence="1">Cell membrane</location>
        <topology evidence="1">Multi-pass membrane protein</topology>
    </subcellularLocation>
</comment>
<evidence type="ECO:0000256" key="3">
    <source>
        <dbReference type="ARBA" id="ARBA00022475"/>
    </source>
</evidence>
<feature type="transmembrane region" description="Helical" evidence="7">
    <location>
        <begin position="348"/>
        <end position="369"/>
    </location>
</feature>
<keyword evidence="10" id="KW-1185">Reference proteome</keyword>
<feature type="transmembrane region" description="Helical" evidence="7">
    <location>
        <begin position="375"/>
        <end position="394"/>
    </location>
</feature>
<dbReference type="InterPro" id="IPR036259">
    <property type="entry name" value="MFS_trans_sf"/>
</dbReference>
<organism evidence="9 10">
    <name type="scientific">Actinoallomurus vinaceus</name>
    <dbReference type="NCBI Taxonomy" id="1080074"/>
    <lineage>
        <taxon>Bacteria</taxon>
        <taxon>Bacillati</taxon>
        <taxon>Actinomycetota</taxon>
        <taxon>Actinomycetes</taxon>
        <taxon>Streptosporangiales</taxon>
        <taxon>Thermomonosporaceae</taxon>
        <taxon>Actinoallomurus</taxon>
    </lineage>
</organism>
<sequence length="505" mass="52579">MPECAETAVVSETTAAGSAGASAPPSPPRRGLGMLVVMIGVLIAAIDGTIVVLALPAIEHDLNISLTSVTWVVVAYLLVVTVLATQVGRLGDMYGRVRMYEAGFVIFVLGSVLCALAWNATAIIGFRVLQGLGAALIAANSGAVIAELYPPQERGRAYGFNAFVFSLGSVLGVLLGGVIVTYVSWRWIFWINLPVGLVALVLAARVLRDRGERVRRRLDSLGMISLGLGLFGVLWAMTKLAVEPLNATQIGCLVGGVALLGAFAFIEVRHKEPTLDLSLFRIPAMVPSLLASLLQSLGSFAVLFLVIMYLQGPRGLSPIAASLLLVPGYVIGAMVGPYTGRVADRLGPVIPATAGLGISVIALVIFAQMTTTSSLWLPAIGNAVIMVGGSFFYSANSSAVMKTAPPERLGIASGVLRTFASVGMVFSFTIAILVAAHSIPRSTAFAIFVGTTSLYGRDVAAFTGGLSVAFYTLMGIMALAAALSAIRGRGNVRKTEPEPGTAAGR</sequence>
<evidence type="ECO:0000256" key="1">
    <source>
        <dbReference type="ARBA" id="ARBA00004651"/>
    </source>
</evidence>
<dbReference type="PRINTS" id="PR01036">
    <property type="entry name" value="TCRTETB"/>
</dbReference>
<feature type="transmembrane region" description="Helical" evidence="7">
    <location>
        <begin position="415"/>
        <end position="439"/>
    </location>
</feature>
<evidence type="ECO:0000256" key="6">
    <source>
        <dbReference type="ARBA" id="ARBA00023136"/>
    </source>
</evidence>
<reference evidence="10" key="1">
    <citation type="journal article" date="2019" name="Int. J. Syst. Evol. Microbiol.">
        <title>The Global Catalogue of Microorganisms (GCM) 10K type strain sequencing project: providing services to taxonomists for standard genome sequencing and annotation.</title>
        <authorList>
            <consortium name="The Broad Institute Genomics Platform"/>
            <consortium name="The Broad Institute Genome Sequencing Center for Infectious Disease"/>
            <person name="Wu L."/>
            <person name="Ma J."/>
        </authorList>
    </citation>
    <scope>NUCLEOTIDE SEQUENCE [LARGE SCALE GENOMIC DNA]</scope>
    <source>
        <strain evidence="10">JCM 17939</strain>
    </source>
</reference>
<proteinExistence type="predicted"/>
<feature type="transmembrane region" description="Helical" evidence="7">
    <location>
        <begin position="124"/>
        <end position="146"/>
    </location>
</feature>
<dbReference type="InterPro" id="IPR020846">
    <property type="entry name" value="MFS_dom"/>
</dbReference>
<dbReference type="SUPFAM" id="SSF103473">
    <property type="entry name" value="MFS general substrate transporter"/>
    <property type="match status" value="1"/>
</dbReference>
<name>A0ABP8UBU1_9ACTN</name>
<feature type="transmembrane region" description="Helical" evidence="7">
    <location>
        <begin position="32"/>
        <end position="58"/>
    </location>
</feature>
<dbReference type="Proteomes" id="UP001501442">
    <property type="component" value="Unassembled WGS sequence"/>
</dbReference>
<dbReference type="PANTHER" id="PTHR42718:SF46">
    <property type="entry name" value="BLR6921 PROTEIN"/>
    <property type="match status" value="1"/>
</dbReference>
<evidence type="ECO:0000313" key="9">
    <source>
        <dbReference type="EMBL" id="GAA4627498.1"/>
    </source>
</evidence>
<keyword evidence="2" id="KW-0813">Transport</keyword>
<protein>
    <submittedName>
        <fullName evidence="9">MFS transporter</fullName>
    </submittedName>
</protein>
<dbReference type="PANTHER" id="PTHR42718">
    <property type="entry name" value="MAJOR FACILITATOR SUPERFAMILY MULTIDRUG TRANSPORTER MFSC"/>
    <property type="match status" value="1"/>
</dbReference>
<evidence type="ECO:0000256" key="2">
    <source>
        <dbReference type="ARBA" id="ARBA00022448"/>
    </source>
</evidence>
<feature type="domain" description="Major facilitator superfamily (MFS) profile" evidence="8">
    <location>
        <begin position="33"/>
        <end position="493"/>
    </location>
</feature>
<feature type="transmembrane region" description="Helical" evidence="7">
    <location>
        <begin position="459"/>
        <end position="486"/>
    </location>
</feature>
<accession>A0ABP8UBU1</accession>